<comment type="caution">
    <text evidence="8">The sequence shown here is derived from an EMBL/GenBank/DDBJ whole genome shotgun (WGS) entry which is preliminary data.</text>
</comment>
<dbReference type="InterPro" id="IPR009716">
    <property type="entry name" value="Ferroportin-1"/>
</dbReference>
<comment type="caution">
    <text evidence="7">Lacks conserved residue(s) required for the propagation of feature annotation.</text>
</comment>
<evidence type="ECO:0000256" key="3">
    <source>
        <dbReference type="ARBA" id="ARBA00022448"/>
    </source>
</evidence>
<dbReference type="Proteomes" id="UP000287124">
    <property type="component" value="Unassembled WGS sequence"/>
</dbReference>
<keyword evidence="7" id="KW-0406">Ion transport</keyword>
<dbReference type="Pfam" id="PF06963">
    <property type="entry name" value="FPN1"/>
    <property type="match status" value="2"/>
</dbReference>
<evidence type="ECO:0000313" key="8">
    <source>
        <dbReference type="EMBL" id="RTE85378.1"/>
    </source>
</evidence>
<dbReference type="PANTHER" id="PTHR11660:SF57">
    <property type="entry name" value="SOLUTE CARRIER FAMILY 40 MEMBER"/>
    <property type="match status" value="1"/>
</dbReference>
<evidence type="ECO:0000313" key="9">
    <source>
        <dbReference type="Proteomes" id="UP000287124"/>
    </source>
</evidence>
<evidence type="ECO:0000256" key="1">
    <source>
        <dbReference type="ARBA" id="ARBA00004141"/>
    </source>
</evidence>
<accession>A0A430MBU9</accession>
<keyword evidence="4 7" id="KW-0812">Transmembrane</keyword>
<keyword evidence="3 7" id="KW-0813">Transport</keyword>
<proteinExistence type="inferred from homology"/>
<evidence type="ECO:0000256" key="7">
    <source>
        <dbReference type="RuleBase" id="RU365065"/>
    </source>
</evidence>
<sequence>MQPTSPVDEYRVHDEHSPLLAGVQHPSNHRVPASIARRLYLSHFLSTWNSRVFEFGAVLYMATIFPGTLMPMSVFLQRIVVAASCAIFYILLKGLPISSPIGLVLLLLATLFACIEKLCSIMNLVAVEKDWVVVVAEKDPEALRVINAQMRRIDLLCKLLGPLFIALVDEYSSEITVVVNFAMNAASVVVEYVAIARVYWEVPELQRSEQKHQPSAQSESSHDHSGLARRSWQRLKLLITRSGTDFTFYFNHRSFLPSFAGAILYLMVLSFAGQMVTYLLSAGYSSVQIGFSRTLSVVFEVLATWIAPWLMGRIGVVRDKSLLSASGLVVGTILSRLGLRGFDLCIQLIVQEDVEAESRGAFSSVEAAWQNAFEVLSYASTIFFYRPNEFKWPSLLSVVAVTSASVAYTIYIYHRRGHLLHLQLLTGLLKTKKAKQEERDRGIRRITSSCYVWAL</sequence>
<feature type="transmembrane region" description="Helical" evidence="7">
    <location>
        <begin position="48"/>
        <end position="67"/>
    </location>
</feature>
<dbReference type="SUPFAM" id="SSF103473">
    <property type="entry name" value="MFS general substrate transporter"/>
    <property type="match status" value="1"/>
</dbReference>
<keyword evidence="6 7" id="KW-0472">Membrane</keyword>
<keyword evidence="5 7" id="KW-1133">Transmembrane helix</keyword>
<dbReference type="AlphaFoldDB" id="A0A430MBU9"/>
<organism evidence="8 9">
    <name type="scientific">Fusarium euwallaceae</name>
    <dbReference type="NCBI Taxonomy" id="1147111"/>
    <lineage>
        <taxon>Eukaryota</taxon>
        <taxon>Fungi</taxon>
        <taxon>Dikarya</taxon>
        <taxon>Ascomycota</taxon>
        <taxon>Pezizomycotina</taxon>
        <taxon>Sordariomycetes</taxon>
        <taxon>Hypocreomycetidae</taxon>
        <taxon>Hypocreales</taxon>
        <taxon>Nectriaceae</taxon>
        <taxon>Fusarium</taxon>
        <taxon>Fusarium solani species complex</taxon>
    </lineage>
</organism>
<evidence type="ECO:0000256" key="5">
    <source>
        <dbReference type="ARBA" id="ARBA00022989"/>
    </source>
</evidence>
<feature type="transmembrane region" description="Helical" evidence="7">
    <location>
        <begin position="290"/>
        <end position="310"/>
    </location>
</feature>
<dbReference type="GO" id="GO:0005381">
    <property type="term" value="F:iron ion transmembrane transporter activity"/>
    <property type="evidence" value="ECO:0007669"/>
    <property type="project" value="UniProtKB-UniRule"/>
</dbReference>
<dbReference type="InterPro" id="IPR036259">
    <property type="entry name" value="MFS_trans_sf"/>
</dbReference>
<comment type="similarity">
    <text evidence="2 7">Belongs to the ferroportin (FP) (TC 2.A.100) family. SLC40A subfamily.</text>
</comment>
<protein>
    <recommendedName>
        <fullName evidence="7">Solute carrier family 40 member</fullName>
    </recommendedName>
</protein>
<reference evidence="8 9" key="1">
    <citation type="submission" date="2017-06" db="EMBL/GenBank/DDBJ databases">
        <title>Comparative genomic analysis of Ambrosia Fusariam Clade fungi.</title>
        <authorList>
            <person name="Stajich J.E."/>
            <person name="Carrillo J."/>
            <person name="Kijimoto T."/>
            <person name="Eskalen A."/>
            <person name="O'Donnell K."/>
            <person name="Kasson M."/>
        </authorList>
    </citation>
    <scope>NUCLEOTIDE SEQUENCE [LARGE SCALE GENOMIC DNA]</scope>
    <source>
        <strain evidence="8 9">UCR1854</strain>
    </source>
</reference>
<dbReference type="PANTHER" id="PTHR11660">
    <property type="entry name" value="SOLUTE CARRIER FAMILY 40 MEMBER"/>
    <property type="match status" value="1"/>
</dbReference>
<name>A0A430MBU9_9HYPO</name>
<dbReference type="EMBL" id="MIKF01000001">
    <property type="protein sequence ID" value="RTE85378.1"/>
    <property type="molecule type" value="Genomic_DNA"/>
</dbReference>
<gene>
    <name evidence="8" type="ORF">BHE90_000009</name>
</gene>
<comment type="function">
    <text evidence="7">May be involved in iron transport and iron homeostasis.</text>
</comment>
<feature type="transmembrane region" description="Helical" evidence="7">
    <location>
        <begin position="262"/>
        <end position="284"/>
    </location>
</feature>
<evidence type="ECO:0000256" key="2">
    <source>
        <dbReference type="ARBA" id="ARBA00006279"/>
    </source>
</evidence>
<evidence type="ECO:0000256" key="4">
    <source>
        <dbReference type="ARBA" id="ARBA00022692"/>
    </source>
</evidence>
<feature type="transmembrane region" description="Helical" evidence="7">
    <location>
        <begin position="392"/>
        <end position="413"/>
    </location>
</feature>
<comment type="subcellular location">
    <subcellularLocation>
        <location evidence="1 7">Membrane</location>
        <topology evidence="1 7">Multi-pass membrane protein</topology>
    </subcellularLocation>
</comment>
<keyword evidence="9" id="KW-1185">Reference proteome</keyword>
<dbReference type="GO" id="GO:0016020">
    <property type="term" value="C:membrane"/>
    <property type="evidence" value="ECO:0007669"/>
    <property type="project" value="UniProtKB-SubCell"/>
</dbReference>
<evidence type="ECO:0000256" key="6">
    <source>
        <dbReference type="ARBA" id="ARBA00023136"/>
    </source>
</evidence>
<feature type="transmembrane region" description="Helical" evidence="7">
    <location>
        <begin position="97"/>
        <end position="115"/>
    </location>
</feature>